<dbReference type="EMBL" id="BPLQ01014566">
    <property type="protein sequence ID" value="GIY80936.1"/>
    <property type="molecule type" value="Genomic_DNA"/>
</dbReference>
<accession>A0AAV4WEH9</accession>
<dbReference type="AlphaFoldDB" id="A0AAV4WEH9"/>
<name>A0AAV4WEH9_9ARAC</name>
<organism evidence="1 2">
    <name type="scientific">Caerostris darwini</name>
    <dbReference type="NCBI Taxonomy" id="1538125"/>
    <lineage>
        <taxon>Eukaryota</taxon>
        <taxon>Metazoa</taxon>
        <taxon>Ecdysozoa</taxon>
        <taxon>Arthropoda</taxon>
        <taxon>Chelicerata</taxon>
        <taxon>Arachnida</taxon>
        <taxon>Araneae</taxon>
        <taxon>Araneomorphae</taxon>
        <taxon>Entelegynae</taxon>
        <taxon>Araneoidea</taxon>
        <taxon>Araneidae</taxon>
        <taxon>Caerostris</taxon>
    </lineage>
</organism>
<reference evidence="1 2" key="1">
    <citation type="submission" date="2021-06" db="EMBL/GenBank/DDBJ databases">
        <title>Caerostris darwini draft genome.</title>
        <authorList>
            <person name="Kono N."/>
            <person name="Arakawa K."/>
        </authorList>
    </citation>
    <scope>NUCLEOTIDE SEQUENCE [LARGE SCALE GENOMIC DNA]</scope>
</reference>
<protein>
    <submittedName>
        <fullName evidence="1">Uncharacterized protein</fullName>
    </submittedName>
</protein>
<evidence type="ECO:0000313" key="1">
    <source>
        <dbReference type="EMBL" id="GIY80936.1"/>
    </source>
</evidence>
<evidence type="ECO:0000313" key="2">
    <source>
        <dbReference type="Proteomes" id="UP001054837"/>
    </source>
</evidence>
<gene>
    <name evidence="1" type="ORF">CDAR_70781</name>
</gene>
<comment type="caution">
    <text evidence="1">The sequence shown here is derived from an EMBL/GenBank/DDBJ whole genome shotgun (WGS) entry which is preliminary data.</text>
</comment>
<dbReference type="Proteomes" id="UP001054837">
    <property type="component" value="Unassembled WGS sequence"/>
</dbReference>
<proteinExistence type="predicted"/>
<sequence length="96" mass="10605">MTLPPNHPLPKGIGGRCISPGAQCLPIRRYSRFHFSDGRRKPVRLLAGAANGKISPTSAPGLCFGLVLWIAPNVRRLFRYKDLITRPQENGSKRLA</sequence>
<keyword evidence="2" id="KW-1185">Reference proteome</keyword>